<proteinExistence type="predicted"/>
<accession>A0ABY9YUV0</accession>
<keyword evidence="3" id="KW-1185">Reference proteome</keyword>
<dbReference type="EMBL" id="CP115541">
    <property type="protein sequence ID" value="WNH54671.1"/>
    <property type="molecule type" value="Genomic_DNA"/>
</dbReference>
<keyword evidence="1" id="KW-0732">Signal</keyword>
<protein>
    <submittedName>
        <fullName evidence="2">DUF3016 domain-containing protein</fullName>
    </submittedName>
</protein>
<organism evidence="2 3">
    <name type="scientific">Stenotrophomonas oahuensis</name>
    <dbReference type="NCBI Taxonomy" id="3003271"/>
    <lineage>
        <taxon>Bacteria</taxon>
        <taxon>Pseudomonadati</taxon>
        <taxon>Pseudomonadota</taxon>
        <taxon>Gammaproteobacteria</taxon>
        <taxon>Lysobacterales</taxon>
        <taxon>Lysobacteraceae</taxon>
        <taxon>Stenotrophomonas</taxon>
    </lineage>
</organism>
<gene>
    <name evidence="2" type="ORF">PDM29_10035</name>
</gene>
<evidence type="ECO:0000313" key="2">
    <source>
        <dbReference type="EMBL" id="WNH54671.1"/>
    </source>
</evidence>
<evidence type="ECO:0000313" key="3">
    <source>
        <dbReference type="Proteomes" id="UP001302072"/>
    </source>
</evidence>
<dbReference type="InterPro" id="IPR021557">
    <property type="entry name" value="DUF3016"/>
</dbReference>
<feature type="chain" id="PRO_5046920567" evidence="1">
    <location>
        <begin position="19"/>
        <end position="181"/>
    </location>
</feature>
<sequence>MTAALGGLLALATLSAAAAPRTVSDPKAPRALDVEGPVQVKWTDPAKFTELRNSSNRWEAERGNWVYDLAKYIRTTAAKRLAPGQTLDVTITDIKRAGDYEPQHGPRAQDIRIMKDIYPPRMTLDFVLKDAQGNVVKQGTGEKLIDMGYLSTGVGLLSDSDPLRYEKRMLNDWLRKVLPAA</sequence>
<reference evidence="2 3" key="1">
    <citation type="submission" date="2022-12" db="EMBL/GenBank/DDBJ databases">
        <title>Two new species, Stenotrophomonas aracearum and Stenotrophomonas oahuensis, isolated from Anthurium (Araceae family) in Hawaii.</title>
        <authorList>
            <person name="Chunag S.C."/>
            <person name="Dobhal S."/>
            <person name="Alvarez A."/>
            <person name="Arif M."/>
        </authorList>
    </citation>
    <scope>NUCLEOTIDE SEQUENCE [LARGE SCALE GENOMIC DNA]</scope>
    <source>
        <strain evidence="2 3">A5586</strain>
    </source>
</reference>
<name>A0ABY9YUV0_9GAMM</name>
<feature type="signal peptide" evidence="1">
    <location>
        <begin position="1"/>
        <end position="18"/>
    </location>
</feature>
<evidence type="ECO:0000256" key="1">
    <source>
        <dbReference type="SAM" id="SignalP"/>
    </source>
</evidence>
<dbReference type="Pfam" id="PF11454">
    <property type="entry name" value="DUF3016"/>
    <property type="match status" value="1"/>
</dbReference>
<dbReference type="Proteomes" id="UP001302072">
    <property type="component" value="Chromosome"/>
</dbReference>
<dbReference type="RefSeq" id="WP_311193757.1">
    <property type="nucleotide sequence ID" value="NZ_CP115541.1"/>
</dbReference>